<dbReference type="EMBL" id="JALJOQ010000014">
    <property type="protein sequence ID" value="KAK9810699.1"/>
    <property type="molecule type" value="Genomic_DNA"/>
</dbReference>
<evidence type="ECO:0000256" key="4">
    <source>
        <dbReference type="ARBA" id="ARBA00022763"/>
    </source>
</evidence>
<dbReference type="GO" id="GO:0005634">
    <property type="term" value="C:nucleus"/>
    <property type="evidence" value="ECO:0007669"/>
    <property type="project" value="UniProtKB-SubCell"/>
</dbReference>
<dbReference type="Proteomes" id="UP001465755">
    <property type="component" value="Unassembled WGS sequence"/>
</dbReference>
<comment type="subcellular location">
    <subcellularLocation>
        <location evidence="1">Nucleus</location>
    </subcellularLocation>
</comment>
<keyword evidence="2" id="KW-0479">Metal-binding</keyword>
<gene>
    <name evidence="12" type="ORF">WJX73_000417</name>
</gene>
<dbReference type="SUPFAM" id="SSF57850">
    <property type="entry name" value="RING/U-box"/>
    <property type="match status" value="1"/>
</dbReference>
<feature type="compositionally biased region" description="Basic residues" evidence="10">
    <location>
        <begin position="193"/>
        <end position="214"/>
    </location>
</feature>
<dbReference type="InterPro" id="IPR001841">
    <property type="entry name" value="Znf_RING"/>
</dbReference>
<keyword evidence="8" id="KW-0539">Nucleus</keyword>
<dbReference type="GO" id="GO:0004842">
    <property type="term" value="F:ubiquitin-protein transferase activity"/>
    <property type="evidence" value="ECO:0007669"/>
    <property type="project" value="TreeGrafter"/>
</dbReference>
<dbReference type="InterPro" id="IPR013083">
    <property type="entry name" value="Znf_RING/FYVE/PHD"/>
</dbReference>
<evidence type="ECO:0000256" key="8">
    <source>
        <dbReference type="ARBA" id="ARBA00023242"/>
    </source>
</evidence>
<evidence type="ECO:0000313" key="13">
    <source>
        <dbReference type="Proteomes" id="UP001465755"/>
    </source>
</evidence>
<keyword evidence="7" id="KW-0234">DNA repair</keyword>
<keyword evidence="13" id="KW-1185">Reference proteome</keyword>
<evidence type="ECO:0000256" key="6">
    <source>
        <dbReference type="ARBA" id="ARBA00022833"/>
    </source>
</evidence>
<dbReference type="PANTHER" id="PTHR13763">
    <property type="entry name" value="BREAST CANCER TYPE 1 SUSCEPTIBILITY PROTEIN BRCA1"/>
    <property type="match status" value="1"/>
</dbReference>
<dbReference type="GO" id="GO:0008270">
    <property type="term" value="F:zinc ion binding"/>
    <property type="evidence" value="ECO:0007669"/>
    <property type="project" value="UniProtKB-KW"/>
</dbReference>
<dbReference type="PROSITE" id="PS00518">
    <property type="entry name" value="ZF_RING_1"/>
    <property type="match status" value="1"/>
</dbReference>
<comment type="caution">
    <text evidence="12">The sequence shown here is derived from an EMBL/GenBank/DDBJ whole genome shotgun (WGS) entry which is preliminary data.</text>
</comment>
<keyword evidence="5 9" id="KW-0863">Zinc-finger</keyword>
<sequence length="214" mass="23347">MSLFEALNGLSATDWLRTFPLQQIIRSFTCPLCARLLKDAHAFSSCGHAFCRQCVLDTLEGPGITASECPVCHQPCWKKDLRPDHQSQTIADLCQQWLNAGEPVPVQPEPAQPNASSRGKKRTASGSTAKPTPPSSNEGSRQSDTGPAAQLPVAASRAETHVPRSEQPTAARTRSQQAAPHSEPSKPAGPLARHQHSLHRQQMIRRPQQSKHHL</sequence>
<feature type="domain" description="RING-type" evidence="11">
    <location>
        <begin position="30"/>
        <end position="73"/>
    </location>
</feature>
<keyword evidence="6" id="KW-0862">Zinc</keyword>
<evidence type="ECO:0000256" key="3">
    <source>
        <dbReference type="ARBA" id="ARBA00022737"/>
    </source>
</evidence>
<dbReference type="PROSITE" id="PS50089">
    <property type="entry name" value="ZF_RING_2"/>
    <property type="match status" value="1"/>
</dbReference>
<keyword evidence="3" id="KW-0677">Repeat</keyword>
<accession>A0AAW1PM82</accession>
<evidence type="ECO:0000256" key="2">
    <source>
        <dbReference type="ARBA" id="ARBA00022723"/>
    </source>
</evidence>
<dbReference type="InterPro" id="IPR031099">
    <property type="entry name" value="BRCA1-associated"/>
</dbReference>
<keyword evidence="4" id="KW-0227">DNA damage</keyword>
<dbReference type="PANTHER" id="PTHR13763:SF0">
    <property type="entry name" value="BREAST CANCER TYPE 1 SUSCEPTIBILITY PROTEIN"/>
    <property type="match status" value="1"/>
</dbReference>
<name>A0AAW1PM82_9CHLO</name>
<evidence type="ECO:0000256" key="1">
    <source>
        <dbReference type="ARBA" id="ARBA00004123"/>
    </source>
</evidence>
<dbReference type="GO" id="GO:0045944">
    <property type="term" value="P:positive regulation of transcription by RNA polymerase II"/>
    <property type="evidence" value="ECO:0007669"/>
    <property type="project" value="TreeGrafter"/>
</dbReference>
<feature type="region of interest" description="Disordered" evidence="10">
    <location>
        <begin position="102"/>
        <end position="214"/>
    </location>
</feature>
<dbReference type="Gene3D" id="3.30.40.10">
    <property type="entry name" value="Zinc/RING finger domain, C3HC4 (zinc finger)"/>
    <property type="match status" value="1"/>
</dbReference>
<evidence type="ECO:0000256" key="10">
    <source>
        <dbReference type="SAM" id="MobiDB-lite"/>
    </source>
</evidence>
<evidence type="ECO:0000256" key="7">
    <source>
        <dbReference type="ARBA" id="ARBA00023204"/>
    </source>
</evidence>
<organism evidence="12 13">
    <name type="scientific">Symbiochloris irregularis</name>
    <dbReference type="NCBI Taxonomy" id="706552"/>
    <lineage>
        <taxon>Eukaryota</taxon>
        <taxon>Viridiplantae</taxon>
        <taxon>Chlorophyta</taxon>
        <taxon>core chlorophytes</taxon>
        <taxon>Trebouxiophyceae</taxon>
        <taxon>Trebouxiales</taxon>
        <taxon>Trebouxiaceae</taxon>
        <taxon>Symbiochloris</taxon>
    </lineage>
</organism>
<evidence type="ECO:0000256" key="5">
    <source>
        <dbReference type="ARBA" id="ARBA00022771"/>
    </source>
</evidence>
<evidence type="ECO:0000256" key="9">
    <source>
        <dbReference type="PROSITE-ProRule" id="PRU00175"/>
    </source>
</evidence>
<feature type="compositionally biased region" description="Polar residues" evidence="10">
    <location>
        <begin position="166"/>
        <end position="179"/>
    </location>
</feature>
<evidence type="ECO:0000313" key="12">
    <source>
        <dbReference type="EMBL" id="KAK9810699.1"/>
    </source>
</evidence>
<feature type="compositionally biased region" description="Polar residues" evidence="10">
    <location>
        <begin position="124"/>
        <end position="145"/>
    </location>
</feature>
<dbReference type="SMART" id="SM00184">
    <property type="entry name" value="RING"/>
    <property type="match status" value="1"/>
</dbReference>
<dbReference type="GO" id="GO:0000724">
    <property type="term" value="P:double-strand break repair via homologous recombination"/>
    <property type="evidence" value="ECO:0007669"/>
    <property type="project" value="TreeGrafter"/>
</dbReference>
<protein>
    <recommendedName>
        <fullName evidence="11">RING-type domain-containing protein</fullName>
    </recommendedName>
</protein>
<dbReference type="AlphaFoldDB" id="A0AAW1PM82"/>
<proteinExistence type="predicted"/>
<dbReference type="InterPro" id="IPR017907">
    <property type="entry name" value="Znf_RING_CS"/>
</dbReference>
<reference evidence="12 13" key="1">
    <citation type="journal article" date="2024" name="Nat. Commun.">
        <title>Phylogenomics reveals the evolutionary origins of lichenization in chlorophyte algae.</title>
        <authorList>
            <person name="Puginier C."/>
            <person name="Libourel C."/>
            <person name="Otte J."/>
            <person name="Skaloud P."/>
            <person name="Haon M."/>
            <person name="Grisel S."/>
            <person name="Petersen M."/>
            <person name="Berrin J.G."/>
            <person name="Delaux P.M."/>
            <person name="Dal Grande F."/>
            <person name="Keller J."/>
        </authorList>
    </citation>
    <scope>NUCLEOTIDE SEQUENCE [LARGE SCALE GENOMIC DNA]</scope>
    <source>
        <strain evidence="12 13">SAG 2036</strain>
    </source>
</reference>
<dbReference type="Pfam" id="PF13923">
    <property type="entry name" value="zf-C3HC4_2"/>
    <property type="match status" value="1"/>
</dbReference>
<evidence type="ECO:0000259" key="11">
    <source>
        <dbReference type="PROSITE" id="PS50089"/>
    </source>
</evidence>